<organism evidence="1 2">
    <name type="scientific">Streptomyces scabichelini</name>
    <dbReference type="NCBI Taxonomy" id="2711217"/>
    <lineage>
        <taxon>Bacteria</taxon>
        <taxon>Bacillati</taxon>
        <taxon>Actinomycetota</taxon>
        <taxon>Actinomycetes</taxon>
        <taxon>Kitasatosporales</taxon>
        <taxon>Streptomycetaceae</taxon>
        <taxon>Streptomyces</taxon>
    </lineage>
</organism>
<sequence>MARTRISISLEQEQAERIRQHAERAGMDVSAYLVHAATRQMAETEAIEDQFSGLDALIAEAEAEAAALPPEPDMKAQELTEQERRDVEAALNLVYGEDRSTARPGHAA</sequence>
<accession>A0A6G4VDJ7</accession>
<dbReference type="Pfam" id="PF21983">
    <property type="entry name" value="NikA-like"/>
    <property type="match status" value="1"/>
</dbReference>
<gene>
    <name evidence="1" type="ORF">G5C60_32540</name>
</gene>
<evidence type="ECO:0000313" key="1">
    <source>
        <dbReference type="EMBL" id="NGO12208.1"/>
    </source>
</evidence>
<dbReference type="RefSeq" id="WP_165264601.1">
    <property type="nucleotide sequence ID" value="NZ_JAAKZY010000131.1"/>
</dbReference>
<protein>
    <submittedName>
        <fullName evidence="1">Ribbon-helix-helix protein, CopG family</fullName>
    </submittedName>
</protein>
<dbReference type="InterPro" id="IPR053842">
    <property type="entry name" value="NikA-like"/>
</dbReference>
<proteinExistence type="predicted"/>
<comment type="caution">
    <text evidence="1">The sequence shown here is derived from an EMBL/GenBank/DDBJ whole genome shotgun (WGS) entry which is preliminary data.</text>
</comment>
<dbReference type="Proteomes" id="UP000472335">
    <property type="component" value="Unassembled WGS sequence"/>
</dbReference>
<reference evidence="1 2" key="1">
    <citation type="submission" date="2020-02" db="EMBL/GenBank/DDBJ databases">
        <title>Whole-genome analyses of novel actinobacteria.</title>
        <authorList>
            <person name="Sahin N."/>
            <person name="Gencbay T."/>
        </authorList>
    </citation>
    <scope>NUCLEOTIDE SEQUENCE [LARGE SCALE GENOMIC DNA]</scope>
    <source>
        <strain evidence="1 2">HC44</strain>
    </source>
</reference>
<dbReference type="EMBL" id="JAAKZY010000131">
    <property type="protein sequence ID" value="NGO12208.1"/>
    <property type="molecule type" value="Genomic_DNA"/>
</dbReference>
<evidence type="ECO:0000313" key="2">
    <source>
        <dbReference type="Proteomes" id="UP000472335"/>
    </source>
</evidence>
<keyword evidence="2" id="KW-1185">Reference proteome</keyword>
<name>A0A6G4VDJ7_9ACTN</name>
<dbReference type="AlphaFoldDB" id="A0A6G4VDJ7"/>